<dbReference type="AlphaFoldDB" id="A0A2B7YIV7"/>
<keyword evidence="3" id="KW-1185">Reference proteome</keyword>
<reference evidence="2 3" key="1">
    <citation type="submission" date="2017-10" db="EMBL/GenBank/DDBJ databases">
        <title>Comparative genomics in systemic dimorphic fungi from Ajellomycetaceae.</title>
        <authorList>
            <person name="Munoz J.F."/>
            <person name="Mcewen J.G."/>
            <person name="Clay O.K."/>
            <person name="Cuomo C.A."/>
        </authorList>
    </citation>
    <scope>NUCLEOTIDE SEQUENCE [LARGE SCALE GENOMIC DNA]</scope>
    <source>
        <strain evidence="2 3">UAMH7299</strain>
    </source>
</reference>
<protein>
    <submittedName>
        <fullName evidence="2">Uncharacterized protein</fullName>
    </submittedName>
</protein>
<accession>A0A2B7YIV7</accession>
<evidence type="ECO:0000256" key="1">
    <source>
        <dbReference type="SAM" id="MobiDB-lite"/>
    </source>
</evidence>
<dbReference type="Proteomes" id="UP000224634">
    <property type="component" value="Unassembled WGS sequence"/>
</dbReference>
<name>A0A2B7YIV7_POLH7</name>
<feature type="compositionally biased region" description="Low complexity" evidence="1">
    <location>
        <begin position="76"/>
        <end position="92"/>
    </location>
</feature>
<sequence length="147" mass="16204">MDIYRCMLAVANGEAHRYDIAKDELEIAAESTASNTIYAVSDRITLREALDDLDYAYALYTGTKPLPPVIEVRNVSSSSSSSSSAAKSGSGSPDDDKEWVGQRRETNFDAGQVRAEVRGEIQRRVGQRVRELRHAVEALEESVHEGD</sequence>
<comment type="caution">
    <text evidence="2">The sequence shown here is derived from an EMBL/GenBank/DDBJ whole genome shotgun (WGS) entry which is preliminary data.</text>
</comment>
<feature type="region of interest" description="Disordered" evidence="1">
    <location>
        <begin position="73"/>
        <end position="112"/>
    </location>
</feature>
<dbReference type="EMBL" id="PDNA01000038">
    <property type="protein sequence ID" value="PGH20792.1"/>
    <property type="molecule type" value="Genomic_DNA"/>
</dbReference>
<dbReference type="OrthoDB" id="273230at2759"/>
<feature type="compositionally biased region" description="Basic and acidic residues" evidence="1">
    <location>
        <begin position="98"/>
        <end position="107"/>
    </location>
</feature>
<proteinExistence type="predicted"/>
<organism evidence="2 3">
    <name type="scientific">Polytolypa hystricis (strain UAMH7299)</name>
    <dbReference type="NCBI Taxonomy" id="1447883"/>
    <lineage>
        <taxon>Eukaryota</taxon>
        <taxon>Fungi</taxon>
        <taxon>Dikarya</taxon>
        <taxon>Ascomycota</taxon>
        <taxon>Pezizomycotina</taxon>
        <taxon>Eurotiomycetes</taxon>
        <taxon>Eurotiomycetidae</taxon>
        <taxon>Onygenales</taxon>
        <taxon>Onygenales incertae sedis</taxon>
        <taxon>Polytolypa</taxon>
    </lineage>
</organism>
<gene>
    <name evidence="2" type="ORF">AJ80_03419</name>
</gene>
<evidence type="ECO:0000313" key="2">
    <source>
        <dbReference type="EMBL" id="PGH20792.1"/>
    </source>
</evidence>
<evidence type="ECO:0000313" key="3">
    <source>
        <dbReference type="Proteomes" id="UP000224634"/>
    </source>
</evidence>